<sequence>LTPDTEIDIQWNPFTELPESIFRPILDVLSQGNGFVNVNEVTRIRCDCGMAWMLTAEKFQKHVRGKCENGTKFEDLNLGVLRGCSRLCPYDCVKVQLVSFCTPGKTILSKVDNCEHEEICCQPRLPMISTPNEMRKPGGLQEQVTRIPVITTPNEMKTPGSLHEPGTLSFHLLRKS</sequence>
<name>A0A7R9FU35_9CRUS</name>
<feature type="non-terminal residue" evidence="1">
    <location>
        <position position="176"/>
    </location>
</feature>
<dbReference type="EMBL" id="LR914677">
    <property type="protein sequence ID" value="CAD7254984.1"/>
    <property type="molecule type" value="Genomic_DNA"/>
</dbReference>
<dbReference type="EMBL" id="CAJPEV010015159">
    <property type="protein sequence ID" value="CAG0907107.1"/>
    <property type="molecule type" value="Genomic_DNA"/>
</dbReference>
<dbReference type="AlphaFoldDB" id="A0A7R9FU35"/>
<accession>A0A7R9FU35</accession>
<keyword evidence="2" id="KW-1185">Reference proteome</keyword>
<organism evidence="1">
    <name type="scientific">Darwinula stevensoni</name>
    <dbReference type="NCBI Taxonomy" id="69355"/>
    <lineage>
        <taxon>Eukaryota</taxon>
        <taxon>Metazoa</taxon>
        <taxon>Ecdysozoa</taxon>
        <taxon>Arthropoda</taxon>
        <taxon>Crustacea</taxon>
        <taxon>Oligostraca</taxon>
        <taxon>Ostracoda</taxon>
        <taxon>Podocopa</taxon>
        <taxon>Podocopida</taxon>
        <taxon>Darwinulocopina</taxon>
        <taxon>Darwinuloidea</taxon>
        <taxon>Darwinulidae</taxon>
        <taxon>Darwinula</taxon>
    </lineage>
</organism>
<evidence type="ECO:0000313" key="1">
    <source>
        <dbReference type="EMBL" id="CAD7254984.1"/>
    </source>
</evidence>
<protein>
    <submittedName>
        <fullName evidence="1">Uncharacterized protein</fullName>
    </submittedName>
</protein>
<feature type="non-terminal residue" evidence="1">
    <location>
        <position position="1"/>
    </location>
</feature>
<reference evidence="1" key="1">
    <citation type="submission" date="2020-11" db="EMBL/GenBank/DDBJ databases">
        <authorList>
            <person name="Tran Van P."/>
        </authorList>
    </citation>
    <scope>NUCLEOTIDE SEQUENCE</scope>
</reference>
<dbReference type="Proteomes" id="UP000677054">
    <property type="component" value="Unassembled WGS sequence"/>
</dbReference>
<evidence type="ECO:0000313" key="2">
    <source>
        <dbReference type="Proteomes" id="UP000677054"/>
    </source>
</evidence>
<gene>
    <name evidence="1" type="ORF">DSTB1V02_LOCUS14730</name>
</gene>
<proteinExistence type="predicted"/>